<keyword evidence="3" id="KW-0479">Metal-binding</keyword>
<dbReference type="GO" id="GO:0046872">
    <property type="term" value="F:metal ion binding"/>
    <property type="evidence" value="ECO:0007669"/>
    <property type="project" value="UniProtKB-KW"/>
</dbReference>
<sequence>MRRSKWFLEKDLSMTESWHECRFLTCSVLPVRMACNLNCLFCFSKSSISTLRHDSLNWQKVDIRRYYEFARERGAERLVITGGGEPLLRPQEVLYLVRQGRDYFNEITCFTNGSFLTRELAEALAEAGVSYICYSRHHHDDEACRALMGQKVISLDQFFKNTGPLKVRAICVMCKEYVDNTETVWQYIRTLQAYGVEEFTFKHTYVTYEKSVFKQSDQNHWAQTHQIEYDPFAGQGEVVDRLPWGPEIRRIGGLQVCYYHEPTPVWELENRLCRSSNLLSDGTVYASLEEQRSRLFGVQDLSWTPFM</sequence>
<dbReference type="Pfam" id="PF04055">
    <property type="entry name" value="Radical_SAM"/>
    <property type="match status" value="1"/>
</dbReference>
<comment type="cofactor">
    <cofactor evidence="1">
        <name>[4Fe-4S] cluster</name>
        <dbReference type="ChEBI" id="CHEBI:49883"/>
    </cofactor>
</comment>
<evidence type="ECO:0000256" key="1">
    <source>
        <dbReference type="ARBA" id="ARBA00001966"/>
    </source>
</evidence>
<dbReference type="Gene3D" id="3.20.20.70">
    <property type="entry name" value="Aldolase class I"/>
    <property type="match status" value="1"/>
</dbReference>
<dbReference type="PANTHER" id="PTHR11228">
    <property type="entry name" value="RADICAL SAM DOMAIN PROTEIN"/>
    <property type="match status" value="1"/>
</dbReference>
<dbReference type="SFLD" id="SFLDG01067">
    <property type="entry name" value="SPASM/twitch_domain_containing"/>
    <property type="match status" value="1"/>
</dbReference>
<dbReference type="InterPro" id="IPR050377">
    <property type="entry name" value="Radical_SAM_PqqE_MftC-like"/>
</dbReference>
<dbReference type="GO" id="GO:0003824">
    <property type="term" value="F:catalytic activity"/>
    <property type="evidence" value="ECO:0007669"/>
    <property type="project" value="InterPro"/>
</dbReference>
<dbReference type="InterPro" id="IPR007197">
    <property type="entry name" value="rSAM"/>
</dbReference>
<dbReference type="CDD" id="cd01335">
    <property type="entry name" value="Radical_SAM"/>
    <property type="match status" value="1"/>
</dbReference>
<evidence type="ECO:0000256" key="4">
    <source>
        <dbReference type="ARBA" id="ARBA00023004"/>
    </source>
</evidence>
<evidence type="ECO:0000256" key="3">
    <source>
        <dbReference type="ARBA" id="ARBA00022723"/>
    </source>
</evidence>
<dbReference type="GO" id="GO:0051536">
    <property type="term" value="F:iron-sulfur cluster binding"/>
    <property type="evidence" value="ECO:0007669"/>
    <property type="project" value="UniProtKB-KW"/>
</dbReference>
<evidence type="ECO:0000313" key="7">
    <source>
        <dbReference type="EMBL" id="OAD23538.1"/>
    </source>
</evidence>
<dbReference type="SFLD" id="SFLDS00029">
    <property type="entry name" value="Radical_SAM"/>
    <property type="match status" value="1"/>
</dbReference>
<evidence type="ECO:0000259" key="6">
    <source>
        <dbReference type="PROSITE" id="PS51918"/>
    </source>
</evidence>
<evidence type="ECO:0000256" key="5">
    <source>
        <dbReference type="ARBA" id="ARBA00023014"/>
    </source>
</evidence>
<name>A0A176S6K5_9GAMM</name>
<dbReference type="PANTHER" id="PTHR11228:SF7">
    <property type="entry name" value="PQQA PEPTIDE CYCLASE"/>
    <property type="match status" value="1"/>
</dbReference>
<comment type="caution">
    <text evidence="7">The sequence shown here is derived from an EMBL/GenBank/DDBJ whole genome shotgun (WGS) entry which is preliminary data.</text>
</comment>
<dbReference type="AlphaFoldDB" id="A0A176S6K5"/>
<accession>A0A176S6K5</accession>
<reference evidence="7 8" key="1">
    <citation type="submission" date="2016-05" db="EMBL/GenBank/DDBJ databases">
        <title>Single-cell genome of chain-forming Candidatus Thiomargarita nelsonii and comparison to other large sulfur-oxidizing bacteria.</title>
        <authorList>
            <person name="Winkel M."/>
            <person name="Salman V."/>
            <person name="Woyke T."/>
            <person name="Schulz-Vogt H."/>
            <person name="Richter M."/>
            <person name="Flood B."/>
            <person name="Bailey J."/>
            <person name="Amann R."/>
            <person name="Mussmann M."/>
        </authorList>
    </citation>
    <scope>NUCLEOTIDE SEQUENCE [LARGE SCALE GENOMIC DNA]</scope>
    <source>
        <strain evidence="7 8">THI036</strain>
    </source>
</reference>
<dbReference type="EMBL" id="LUTY01000308">
    <property type="protein sequence ID" value="OAD23538.1"/>
    <property type="molecule type" value="Genomic_DNA"/>
</dbReference>
<gene>
    <name evidence="7" type="ORF">THIOM_000627</name>
</gene>
<keyword evidence="5" id="KW-0411">Iron-sulfur</keyword>
<protein>
    <submittedName>
        <fullName evidence="7">Radical SAM domain protein</fullName>
    </submittedName>
</protein>
<dbReference type="InterPro" id="IPR058240">
    <property type="entry name" value="rSAM_sf"/>
</dbReference>
<evidence type="ECO:0000313" key="8">
    <source>
        <dbReference type="Proteomes" id="UP000076962"/>
    </source>
</evidence>
<organism evidence="7 8">
    <name type="scientific">Candidatus Thiomargarita nelsonii</name>
    <dbReference type="NCBI Taxonomy" id="1003181"/>
    <lineage>
        <taxon>Bacteria</taxon>
        <taxon>Pseudomonadati</taxon>
        <taxon>Pseudomonadota</taxon>
        <taxon>Gammaproteobacteria</taxon>
        <taxon>Thiotrichales</taxon>
        <taxon>Thiotrichaceae</taxon>
        <taxon>Thiomargarita</taxon>
    </lineage>
</organism>
<keyword evidence="8" id="KW-1185">Reference proteome</keyword>
<keyword evidence="2" id="KW-0949">S-adenosyl-L-methionine</keyword>
<dbReference type="PROSITE" id="PS51918">
    <property type="entry name" value="RADICAL_SAM"/>
    <property type="match status" value="1"/>
</dbReference>
<evidence type="ECO:0000256" key="2">
    <source>
        <dbReference type="ARBA" id="ARBA00022691"/>
    </source>
</evidence>
<dbReference type="InterPro" id="IPR013785">
    <property type="entry name" value="Aldolase_TIM"/>
</dbReference>
<proteinExistence type="predicted"/>
<feature type="domain" description="Radical SAM core" evidence="6">
    <location>
        <begin position="19"/>
        <end position="246"/>
    </location>
</feature>
<dbReference type="Proteomes" id="UP000076962">
    <property type="component" value="Unassembled WGS sequence"/>
</dbReference>
<dbReference type="SUPFAM" id="SSF102114">
    <property type="entry name" value="Radical SAM enzymes"/>
    <property type="match status" value="1"/>
</dbReference>
<keyword evidence="4" id="KW-0408">Iron</keyword>